<evidence type="ECO:0000256" key="5">
    <source>
        <dbReference type="HAMAP-Rule" id="MF_00014"/>
    </source>
</evidence>
<comment type="domain">
    <text evidence="5">The PRC barrel domain binds ribosomal protein uS19.</text>
</comment>
<organism evidence="8 9">
    <name type="scientific">Sulfurimonas autotrophica (strain ATCC BAA-671 / DSM 16294 / JCM 11897 / OK10)</name>
    <dbReference type="NCBI Taxonomy" id="563040"/>
    <lineage>
        <taxon>Bacteria</taxon>
        <taxon>Pseudomonadati</taxon>
        <taxon>Campylobacterota</taxon>
        <taxon>Epsilonproteobacteria</taxon>
        <taxon>Campylobacterales</taxon>
        <taxon>Sulfurimonadaceae</taxon>
        <taxon>Sulfurimonas</taxon>
    </lineage>
</organism>
<dbReference type="SUPFAM" id="SSF50346">
    <property type="entry name" value="PRC-barrel domain"/>
    <property type="match status" value="1"/>
</dbReference>
<dbReference type="InterPro" id="IPR009000">
    <property type="entry name" value="Transl_B-barrel_sf"/>
</dbReference>
<dbReference type="InterPro" id="IPR002676">
    <property type="entry name" value="RimM_N"/>
</dbReference>
<dbReference type="InterPro" id="IPR036976">
    <property type="entry name" value="RimM_N_sf"/>
</dbReference>
<evidence type="ECO:0000256" key="2">
    <source>
        <dbReference type="ARBA" id="ARBA00022517"/>
    </source>
</evidence>
<evidence type="ECO:0000259" key="7">
    <source>
        <dbReference type="Pfam" id="PF24986"/>
    </source>
</evidence>
<evidence type="ECO:0000256" key="3">
    <source>
        <dbReference type="ARBA" id="ARBA00022552"/>
    </source>
</evidence>
<dbReference type="GO" id="GO:0005840">
    <property type="term" value="C:ribosome"/>
    <property type="evidence" value="ECO:0007669"/>
    <property type="project" value="InterPro"/>
</dbReference>
<sequence length="181" mass="20660">MSKQSSNNKLLHIATIGKTVGIKGDMKFHIKCDFPEQFVKGSTFLINKKESIMLSEVDLDRGLVRINNITNLEDAKKFTNAKLFTTYEDTRKNCHLEEGEYFWFDLEDCEVYEDSKCLGVVKEIERLNSTNYLSIVTYESLVQNGLPKSFLVPFIEPFKVAVDVDKKRITLSGAMDILEAS</sequence>
<comment type="similarity">
    <text evidence="5">Belongs to the RimM family.</text>
</comment>
<dbReference type="SUPFAM" id="SSF50447">
    <property type="entry name" value="Translation proteins"/>
    <property type="match status" value="1"/>
</dbReference>
<dbReference type="GO" id="GO:0005737">
    <property type="term" value="C:cytoplasm"/>
    <property type="evidence" value="ECO:0007669"/>
    <property type="project" value="UniProtKB-SubCell"/>
</dbReference>
<evidence type="ECO:0000256" key="1">
    <source>
        <dbReference type="ARBA" id="ARBA00022490"/>
    </source>
</evidence>
<dbReference type="eggNOG" id="COG0806">
    <property type="taxonomic scope" value="Bacteria"/>
</dbReference>
<dbReference type="NCBIfam" id="TIGR02273">
    <property type="entry name" value="16S_RimM"/>
    <property type="match status" value="1"/>
</dbReference>
<evidence type="ECO:0000313" key="8">
    <source>
        <dbReference type="EMBL" id="ADN09801.1"/>
    </source>
</evidence>
<dbReference type="Gene3D" id="2.30.30.240">
    <property type="entry name" value="PRC-barrel domain"/>
    <property type="match status" value="1"/>
</dbReference>
<dbReference type="InterPro" id="IPR056792">
    <property type="entry name" value="PRC_RimM"/>
</dbReference>
<dbReference type="AlphaFoldDB" id="E0UQ58"/>
<keyword evidence="1 5" id="KW-0963">Cytoplasm</keyword>
<dbReference type="RefSeq" id="WP_013327554.1">
    <property type="nucleotide sequence ID" value="NC_014506.1"/>
</dbReference>
<keyword evidence="9" id="KW-1185">Reference proteome</keyword>
<keyword evidence="4 5" id="KW-0143">Chaperone</keyword>
<gene>
    <name evidence="5" type="primary">rimM</name>
    <name evidence="8" type="ordered locus">Saut_1757</name>
</gene>
<dbReference type="InterPro" id="IPR011033">
    <property type="entry name" value="PRC_barrel-like_sf"/>
</dbReference>
<evidence type="ECO:0000256" key="4">
    <source>
        <dbReference type="ARBA" id="ARBA00023186"/>
    </source>
</evidence>
<reference evidence="9" key="1">
    <citation type="journal article" date="2010" name="Stand. Genomic Sci.">
        <title>Complete genome sequence of Sulfurimonas autotrophica type strain (OK10).</title>
        <authorList>
            <person name="Sikorski J."/>
            <person name="Munk C."/>
            <person name="Lapidus A."/>
            <person name="Djao O."/>
            <person name="Lucas S."/>
            <person name="Glavina Del Rio T."/>
            <person name="Nolan M."/>
            <person name="Tice H."/>
            <person name="Han C."/>
            <person name="Cheng J."/>
            <person name="Tapia R."/>
            <person name="Goodwin L."/>
            <person name="Pitluck S."/>
            <person name="Liolios K."/>
            <person name="Ivanova N."/>
            <person name="Mavromatis K."/>
            <person name="Mikhailova N."/>
            <person name="Pati A."/>
            <person name="Sims D."/>
            <person name="Meincke L."/>
            <person name="Brettin T."/>
            <person name="Detter J."/>
            <person name="Chen A."/>
            <person name="Palaniappan K."/>
            <person name="Land M."/>
            <person name="Hauser L."/>
            <person name="Chang Y."/>
            <person name="Jeffries C."/>
            <person name="Rohde M."/>
            <person name="Lang E."/>
            <person name="Spring S."/>
            <person name="Goker M."/>
            <person name="Woyke T."/>
            <person name="Bristow J."/>
            <person name="Eisen J."/>
            <person name="Markowitz V."/>
            <person name="Hugenholtz P."/>
            <person name="Kyrpides N."/>
            <person name="Klenk H."/>
        </authorList>
    </citation>
    <scope>NUCLEOTIDE SEQUENCE [LARGE SCALE GENOMIC DNA]</scope>
    <source>
        <strain evidence="9">ATCC BAA-671 / DSM 16294 / JCM 11897 / OK10</strain>
    </source>
</reference>
<dbReference type="KEGG" id="sua:Saut_1757"/>
<keyword evidence="2 5" id="KW-0690">Ribosome biogenesis</keyword>
<accession>E0UQ58</accession>
<dbReference type="InterPro" id="IPR011961">
    <property type="entry name" value="RimM"/>
</dbReference>
<name>E0UQ58_SULAO</name>
<dbReference type="GO" id="GO:0043022">
    <property type="term" value="F:ribosome binding"/>
    <property type="evidence" value="ECO:0007669"/>
    <property type="project" value="InterPro"/>
</dbReference>
<dbReference type="EMBL" id="CP002205">
    <property type="protein sequence ID" value="ADN09801.1"/>
    <property type="molecule type" value="Genomic_DNA"/>
</dbReference>
<protein>
    <recommendedName>
        <fullName evidence="5">Ribosome maturation factor RimM</fullName>
    </recommendedName>
</protein>
<dbReference type="HOGENOM" id="CLU_077636_2_0_7"/>
<dbReference type="Pfam" id="PF01782">
    <property type="entry name" value="RimM"/>
    <property type="match status" value="1"/>
</dbReference>
<dbReference type="Proteomes" id="UP000007803">
    <property type="component" value="Chromosome"/>
</dbReference>
<evidence type="ECO:0000313" key="9">
    <source>
        <dbReference type="Proteomes" id="UP000007803"/>
    </source>
</evidence>
<dbReference type="HAMAP" id="MF_00014">
    <property type="entry name" value="Ribosome_mat_RimM"/>
    <property type="match status" value="1"/>
</dbReference>
<comment type="subcellular location">
    <subcellularLocation>
        <location evidence="5">Cytoplasm</location>
    </subcellularLocation>
</comment>
<dbReference type="Pfam" id="PF24986">
    <property type="entry name" value="PRC_RimM"/>
    <property type="match status" value="1"/>
</dbReference>
<dbReference type="OrthoDB" id="9810331at2"/>
<proteinExistence type="inferred from homology"/>
<dbReference type="Gene3D" id="2.40.30.60">
    <property type="entry name" value="RimM"/>
    <property type="match status" value="1"/>
</dbReference>
<dbReference type="GO" id="GO:0042274">
    <property type="term" value="P:ribosomal small subunit biogenesis"/>
    <property type="evidence" value="ECO:0007669"/>
    <property type="project" value="UniProtKB-UniRule"/>
</dbReference>
<comment type="subunit">
    <text evidence="5">Binds ribosomal protein uS19.</text>
</comment>
<dbReference type="PANTHER" id="PTHR33692">
    <property type="entry name" value="RIBOSOME MATURATION FACTOR RIMM"/>
    <property type="match status" value="1"/>
</dbReference>
<dbReference type="STRING" id="563040.Saut_1757"/>
<dbReference type="GO" id="GO:0006364">
    <property type="term" value="P:rRNA processing"/>
    <property type="evidence" value="ECO:0007669"/>
    <property type="project" value="UniProtKB-UniRule"/>
</dbReference>
<dbReference type="PANTHER" id="PTHR33692:SF1">
    <property type="entry name" value="RIBOSOME MATURATION FACTOR RIMM"/>
    <property type="match status" value="1"/>
</dbReference>
<comment type="function">
    <text evidence="5">An accessory protein needed during the final step in the assembly of 30S ribosomal subunit, possibly for assembly of the head region. Essential for efficient processing of 16S rRNA. May be needed both before and after RbfA during the maturation of 16S rRNA. It has affinity for free ribosomal 30S subunits but not for 70S ribosomes.</text>
</comment>
<keyword evidence="3 5" id="KW-0698">rRNA processing</keyword>
<feature type="domain" description="RimM N-terminal" evidence="6">
    <location>
        <begin position="13"/>
        <end position="87"/>
    </location>
</feature>
<feature type="domain" description="Ribosome maturation factor RimM PRC barrel" evidence="7">
    <location>
        <begin position="103"/>
        <end position="176"/>
    </location>
</feature>
<evidence type="ECO:0000259" key="6">
    <source>
        <dbReference type="Pfam" id="PF01782"/>
    </source>
</evidence>